<sequence>MILRVKRDSVLWTAAQPGDTQYLELFIDRIVSETIIYFASYPILQVNPFYSQFRCGYNLSRDGIRNHRPGTVLTDVLTADQTANRPT</sequence>
<proteinExistence type="predicted"/>
<evidence type="ECO:0000313" key="2">
    <source>
        <dbReference type="Proteomes" id="UP000886595"/>
    </source>
</evidence>
<gene>
    <name evidence="1" type="ORF">Bca52824_020196</name>
</gene>
<name>A0A8X7VT98_BRACI</name>
<accession>A0A8X7VT98</accession>
<evidence type="ECO:0000313" key="1">
    <source>
        <dbReference type="EMBL" id="KAG2317074.1"/>
    </source>
</evidence>
<organism evidence="1 2">
    <name type="scientific">Brassica carinata</name>
    <name type="common">Ethiopian mustard</name>
    <name type="synonym">Abyssinian cabbage</name>
    <dbReference type="NCBI Taxonomy" id="52824"/>
    <lineage>
        <taxon>Eukaryota</taxon>
        <taxon>Viridiplantae</taxon>
        <taxon>Streptophyta</taxon>
        <taxon>Embryophyta</taxon>
        <taxon>Tracheophyta</taxon>
        <taxon>Spermatophyta</taxon>
        <taxon>Magnoliopsida</taxon>
        <taxon>eudicotyledons</taxon>
        <taxon>Gunneridae</taxon>
        <taxon>Pentapetalae</taxon>
        <taxon>rosids</taxon>
        <taxon>malvids</taxon>
        <taxon>Brassicales</taxon>
        <taxon>Brassicaceae</taxon>
        <taxon>Brassiceae</taxon>
        <taxon>Brassica</taxon>
    </lineage>
</organism>
<reference evidence="1 2" key="1">
    <citation type="submission" date="2020-02" db="EMBL/GenBank/DDBJ databases">
        <authorList>
            <person name="Ma Q."/>
            <person name="Huang Y."/>
            <person name="Song X."/>
            <person name="Pei D."/>
        </authorList>
    </citation>
    <scope>NUCLEOTIDE SEQUENCE [LARGE SCALE GENOMIC DNA]</scope>
    <source>
        <strain evidence="1">Sxm20200214</strain>
        <tissue evidence="1">Leaf</tissue>
    </source>
</reference>
<comment type="caution">
    <text evidence="1">The sequence shown here is derived from an EMBL/GenBank/DDBJ whole genome shotgun (WGS) entry which is preliminary data.</text>
</comment>
<protein>
    <submittedName>
        <fullName evidence="1">Uncharacterized protein</fullName>
    </submittedName>
</protein>
<dbReference type="Proteomes" id="UP000886595">
    <property type="component" value="Unassembled WGS sequence"/>
</dbReference>
<keyword evidence="2" id="KW-1185">Reference proteome</keyword>
<dbReference type="AlphaFoldDB" id="A0A8X7VT98"/>
<dbReference type="EMBL" id="JAAMPC010000004">
    <property type="protein sequence ID" value="KAG2317074.1"/>
    <property type="molecule type" value="Genomic_DNA"/>
</dbReference>